<dbReference type="Proteomes" id="UP000296469">
    <property type="component" value="Chromosome"/>
</dbReference>
<dbReference type="AlphaFoldDB" id="A0A4P7SKG1"/>
<gene>
    <name evidence="2" type="ORF">E5225_08735</name>
</gene>
<keyword evidence="3" id="KW-1185">Reference proteome</keyword>
<dbReference type="InterPro" id="IPR007569">
    <property type="entry name" value="DUF559"/>
</dbReference>
<organism evidence="2 3">
    <name type="scientific">Cellulomonas shaoxiangyii</name>
    <dbReference type="NCBI Taxonomy" id="2566013"/>
    <lineage>
        <taxon>Bacteria</taxon>
        <taxon>Bacillati</taxon>
        <taxon>Actinomycetota</taxon>
        <taxon>Actinomycetes</taxon>
        <taxon>Micrococcales</taxon>
        <taxon>Cellulomonadaceae</taxon>
        <taxon>Cellulomonas</taxon>
    </lineage>
</organism>
<proteinExistence type="predicted"/>
<dbReference type="EMBL" id="CP039291">
    <property type="protein sequence ID" value="QCB93636.1"/>
    <property type="molecule type" value="Genomic_DNA"/>
</dbReference>
<sequence>MPRLIDRDWVPPVARHQCGVFTRRQARTAGLIVDQVRHRVERGVWVPVAGAGLAASATPRSVAADAYAAWLTWPDAVVTLTTAARLHGMPVPDDGAVHVLVPAPRRARGRLRSHEHRWHPSEVTSFADVQVTRPDRTLLDCLAQLPPRDGDRLLAWAGPRRLVTADVLDAWRAGHPGHRGNVRLARAADRLRRGAYSPAEDLLHDLLRGAGITGWVADADLRPLTGVAAVADVWFAAARLVVEVDGRAAHGPDRFQQDRTRQNGLVGAGCTVLRYTWQDLTLRGAAVVGEIRRTLARLLPAGR</sequence>
<dbReference type="SUPFAM" id="SSF52980">
    <property type="entry name" value="Restriction endonuclease-like"/>
    <property type="match status" value="1"/>
</dbReference>
<evidence type="ECO:0000313" key="3">
    <source>
        <dbReference type="Proteomes" id="UP000296469"/>
    </source>
</evidence>
<name>A0A4P7SKG1_9CELL</name>
<protein>
    <submittedName>
        <fullName evidence="2">DUF559 domain-containing protein</fullName>
    </submittedName>
</protein>
<dbReference type="RefSeq" id="WP_135973722.1">
    <property type="nucleotide sequence ID" value="NZ_CP039291.1"/>
</dbReference>
<evidence type="ECO:0000313" key="2">
    <source>
        <dbReference type="EMBL" id="QCB93636.1"/>
    </source>
</evidence>
<reference evidence="2 3" key="1">
    <citation type="submission" date="2019-04" db="EMBL/GenBank/DDBJ databases">
        <title>Isolation and identification of Cellulomonas shaoxiangyii sp. Nov. isolated from feces of the Tibetan antelopes (Pantholops hodgsonii) in the Qinghai-Tibet plateau of China.</title>
        <authorList>
            <person name="Tian Z."/>
        </authorList>
    </citation>
    <scope>NUCLEOTIDE SEQUENCE [LARGE SCALE GENOMIC DNA]</scope>
    <source>
        <strain evidence="2 3">Z28</strain>
    </source>
</reference>
<dbReference type="OrthoDB" id="5243722at2"/>
<feature type="domain" description="DUF559" evidence="1">
    <location>
        <begin position="188"/>
        <end position="295"/>
    </location>
</feature>
<dbReference type="KEGG" id="celz:E5225_08735"/>
<evidence type="ECO:0000259" key="1">
    <source>
        <dbReference type="Pfam" id="PF04480"/>
    </source>
</evidence>
<accession>A0A4P7SKG1</accession>
<dbReference type="Pfam" id="PF04480">
    <property type="entry name" value="DUF559"/>
    <property type="match status" value="1"/>
</dbReference>
<dbReference type="InterPro" id="IPR011335">
    <property type="entry name" value="Restrct_endonuc-II-like"/>
</dbReference>